<comment type="subunit">
    <text evidence="4">Binds to mitochondrial small subunit 15S rRNA.</text>
</comment>
<proteinExistence type="inferred from homology"/>
<feature type="region of interest" description="Disordered" evidence="5">
    <location>
        <begin position="569"/>
        <end position="590"/>
    </location>
</feature>
<evidence type="ECO:0000256" key="1">
    <source>
        <dbReference type="ARBA" id="ARBA00006192"/>
    </source>
</evidence>
<evidence type="ECO:0000256" key="5">
    <source>
        <dbReference type="SAM" id="MobiDB-lite"/>
    </source>
</evidence>
<evidence type="ECO:0000256" key="4">
    <source>
        <dbReference type="ARBA" id="ARBA00044511"/>
    </source>
</evidence>
<feature type="compositionally biased region" description="Basic and acidic residues" evidence="5">
    <location>
        <begin position="569"/>
        <end position="586"/>
    </location>
</feature>
<feature type="region of interest" description="Disordered" evidence="5">
    <location>
        <begin position="517"/>
        <end position="557"/>
    </location>
</feature>
<evidence type="ECO:0000256" key="2">
    <source>
        <dbReference type="ARBA" id="ARBA00022737"/>
    </source>
</evidence>
<dbReference type="AlphaFoldDB" id="A0AAW0E7V3"/>
<evidence type="ECO:0000256" key="3">
    <source>
        <dbReference type="ARBA" id="ARBA00044493"/>
    </source>
</evidence>
<protein>
    <submittedName>
        <fullName evidence="6">Uncharacterized protein</fullName>
    </submittedName>
</protein>
<name>A0AAW0E7V3_9AGAR</name>
<sequence length="628" mass="71338">MRVGVQRLGRHYFSSAGPVSRQLTLLEHSISTEPPSTVYSRYIAALNTLGDVPLPIHRAVLRKCTPAAQELRAMSNSSIKHRTFRHLPQYEARLQTVMRNIRAQGGSTPADYRFVLEQFAATGNYEASLKVLREMSQTCKPDTHTYSLCLQALARALTLPSPTGEHGEFQRKVQKQSQDYRLTLLRAARSTLRSLTKDMEDRDVPFTPITLDLTLRIMKETSDRAGFETLLQTGYGIDVSYPDQAPLNGGKGLFPLSTDALNVILDFYAQERDISKLIQMFEVLTNPLPHSVTHYSPNSFDGEDDDDFGVPSEDTSQWSPPAALPNTTSFQIMLKAFKDEHRPALARHYLLQAMELSYSFYAKIRHELVNTPNQHLPSPSSSPYIIHAPKVSVTYDMFSGLLGSERPRLILWARHKLLQEIRRKREEYAWFIGWWQGLERAGAASLGIPGSPSLSGTYVPLNPYKVRWRPEQKIPQYSRGYLSAAFSHLTEKPLSLPLHLRILQKDLREMTDLLERVNQRDQGEKDARNEEAPMESGLSTEMENLDGKEDEPGYLGPGRRILRVREFPSRYSPSDEHELRQPKPTKEISGMKGLMGRMGVVSSRKEDNHAPIRAKVKKGRRLYELVRT</sequence>
<evidence type="ECO:0000313" key="7">
    <source>
        <dbReference type="Proteomes" id="UP001383192"/>
    </source>
</evidence>
<dbReference type="PANTHER" id="PTHR47936">
    <property type="entry name" value="PPR_LONG DOMAIN-CONTAINING PROTEIN"/>
    <property type="match status" value="1"/>
</dbReference>
<dbReference type="PANTHER" id="PTHR47936:SF1">
    <property type="entry name" value="PENTATRICOPEPTIDE REPEAT-CONTAINING PROTEIN GUN1, CHLOROPLASTIC"/>
    <property type="match status" value="1"/>
</dbReference>
<keyword evidence="2" id="KW-0677">Repeat</keyword>
<dbReference type="Gene3D" id="1.25.40.10">
    <property type="entry name" value="Tetratricopeptide repeat domain"/>
    <property type="match status" value="1"/>
</dbReference>
<dbReference type="InterPro" id="IPR011990">
    <property type="entry name" value="TPR-like_helical_dom_sf"/>
</dbReference>
<dbReference type="EMBL" id="JAYKXP010000003">
    <property type="protein sequence ID" value="KAK7060296.1"/>
    <property type="molecule type" value="Genomic_DNA"/>
</dbReference>
<feature type="compositionally biased region" description="Basic and acidic residues" evidence="5">
    <location>
        <begin position="517"/>
        <end position="531"/>
    </location>
</feature>
<keyword evidence="7" id="KW-1185">Reference proteome</keyword>
<comment type="function">
    <text evidence="3">Regulates mitochondrial small subunit maturation by controlling 15S rRNA 5'-end processing. Localizes to the 5' precursor of the 15S rRNA in a position that is subsequently occupied by mS47 in the mature yeast mtSSU. Uses structure and sequence-specific RNA recognition, binding to a single-stranded region of the precursor and specifically recognizing bases -6 to -1. The exchange of Ccm1 for mS47 is coupled to the irreversible removal of precursor rRNA that is accompanied by conformational changes of the mitoribosomal proteins uS5m and mS26. These conformational changes signal completion of 5'-end rRNA processing through protection of the mature 5'-end of the 15S rRNA and stabilization of mS47. The removal of the 5' precursor together with the dissociation of Ccm1 may be catalyzed by the 5'-3' exoribonuclease Pet127. Involved in the specific removal of group I introns in mitochondrial encoded transcripts.</text>
</comment>
<reference evidence="6 7" key="1">
    <citation type="submission" date="2024-01" db="EMBL/GenBank/DDBJ databases">
        <title>A draft genome for a cacao thread blight-causing isolate of Paramarasmius palmivorus.</title>
        <authorList>
            <person name="Baruah I.K."/>
            <person name="Bukari Y."/>
            <person name="Amoako-Attah I."/>
            <person name="Meinhardt L.W."/>
            <person name="Bailey B.A."/>
            <person name="Cohen S.P."/>
        </authorList>
    </citation>
    <scope>NUCLEOTIDE SEQUENCE [LARGE SCALE GENOMIC DNA]</scope>
    <source>
        <strain evidence="6 7">GH-12</strain>
    </source>
</reference>
<dbReference type="Proteomes" id="UP001383192">
    <property type="component" value="Unassembled WGS sequence"/>
</dbReference>
<feature type="region of interest" description="Disordered" evidence="5">
    <location>
        <begin position="295"/>
        <end position="321"/>
    </location>
</feature>
<comment type="caution">
    <text evidence="6">The sequence shown here is derived from an EMBL/GenBank/DDBJ whole genome shotgun (WGS) entry which is preliminary data.</text>
</comment>
<gene>
    <name evidence="6" type="ORF">VNI00_001061</name>
</gene>
<comment type="similarity">
    <text evidence="1">Belongs to the CCM1 family.</text>
</comment>
<organism evidence="6 7">
    <name type="scientific">Paramarasmius palmivorus</name>
    <dbReference type="NCBI Taxonomy" id="297713"/>
    <lineage>
        <taxon>Eukaryota</taxon>
        <taxon>Fungi</taxon>
        <taxon>Dikarya</taxon>
        <taxon>Basidiomycota</taxon>
        <taxon>Agaricomycotina</taxon>
        <taxon>Agaricomycetes</taxon>
        <taxon>Agaricomycetidae</taxon>
        <taxon>Agaricales</taxon>
        <taxon>Marasmiineae</taxon>
        <taxon>Marasmiaceae</taxon>
        <taxon>Paramarasmius</taxon>
    </lineage>
</organism>
<evidence type="ECO:0000313" key="6">
    <source>
        <dbReference type="EMBL" id="KAK7060296.1"/>
    </source>
</evidence>
<accession>A0AAW0E7V3</accession>